<keyword evidence="1" id="KW-0233">DNA recombination</keyword>
<dbReference type="GO" id="GO:0005524">
    <property type="term" value="F:ATP binding"/>
    <property type="evidence" value="ECO:0007669"/>
    <property type="project" value="UniProtKB-KW"/>
</dbReference>
<dbReference type="SUPFAM" id="SSF52540">
    <property type="entry name" value="P-loop containing nucleoside triphosphate hydrolases"/>
    <property type="match status" value="2"/>
</dbReference>
<dbReference type="EC" id="5.6.2.3" evidence="1"/>
<dbReference type="InterPro" id="IPR027417">
    <property type="entry name" value="P-loop_NTPase"/>
</dbReference>
<feature type="compositionally biased region" description="Basic and acidic residues" evidence="2">
    <location>
        <begin position="410"/>
        <end position="427"/>
    </location>
</feature>
<comment type="caution">
    <text evidence="6">The sequence shown here is derived from an EMBL/GenBank/DDBJ whole genome shotgun (WGS) entry which is preliminary data.</text>
</comment>
<evidence type="ECO:0000313" key="7">
    <source>
        <dbReference type="Proteomes" id="UP001295794"/>
    </source>
</evidence>
<proteinExistence type="inferred from homology"/>
<keyword evidence="1" id="KW-0547">Nucleotide-binding</keyword>
<sequence>MAAHTDVGPVSPLAHLTVPQILSLAQEGIDNPTRFPRRKAELVAFIESNVPPVRLRDIHAAAANILAERGAANLRSLKRKREEREDLARHARMRATEIQALPAGIGGTIEKKDISQFMAMPDEDRRRLLYRRFYLATSNKAVATMVCAVCGREIDINDKEEATPRRLQTLPNPHCLAPASPHAAHDLYHGMLLDPAGVLQRGEEAFVHVCAHCYCSLVANDNRPPKFALANNLWLGPVPWQLQKLTFPEQLLIALVYPRVFVFKLHPRVGGRDPTKLQRGMRGTVSSYELDTDGIASMLAGNLMPRPPAVLASTIAVTYIGVGKLPKNWLLSTFRVRRQVVHEALRWLKRNNPKYYGHIEINNERLAALPEDDVPLEISSLLRQSDDVAAVVQESDTYVREQHVDEQAETLEAHELDGWRDDGAGRSDDEDDDGGPDVIPLTVTGTIDTDLSSMSTNEMMQWGLSNMWNSGQEGVYAVRHGSKPVSDFGRPPRDAGSEPADPNRPNFFERAFPCLFPYGVGGLEADRPVDVTFAEHVKWSLQYHDRRFRRHETYPFVAFGISQRRQALLSARLQMRRKDFDKDARILSTITAEALEKSRQEEQQKLPISNPAVRLLRRHIHTAVGRVQGSNESRTVLRSQVWSTTLYTGPWNLWITINPSDIHDPIAQVFAGERVNLDEFVSTVGPDSDQRGRNIAADPYAAAKFFHFTIRTILETLLGVRVSGSQVLSEMGVLGEVAAYFGMVEGQNRAALHFHLIAALRNAPNADEMQDLLQSAAFREKIAAYIKENMRAYVAGLESEDAVKQIPVEKDIAYNRPPNPDSDDYTAQLAAFERRLARTEQVHTCDIRRCLVVTKAGRLRCKRRAPFACSDHDFIHSDGNWGPKRLYAFMNGWNPAILVNVRCNNDIKLLTHGEDTKKVTLYIVGYATKPQLRHQNISAILAKGYAYHLARQNEAEGEKVRALRETQQLLLFRLIHAINREQELGAPMVISYLMGWGDNYHSHRYVPIYWSSFVSELLSSVPDLRLNQQLSDEHATVPHSESSTQPPVTGDPSADDQDAEDAEQANVTLKVDGRGRLYVKNQISDYIFRSEELERHNVMDYFVNTYEVEVSVRDQALPTEPVNAQRGRPKSTRFRYLHGHPSRNQKQRVLRSGGHNTLPNFIGPWFPRRDDNERRDFYCASMLMLLKPWRKLEDDLKTKSQSWQEAFAAFLESAPERTYDLLANIQFYHSCQSAALASQDDDLDNEDVTYDQLPTNESNFESFDEDADQVAITQNRIKALLESQTSNRESAHGRMAIEIARLVKLFDAQPVKLWPVDSHDAERTHALPATGNDLSNLIKWRKELDRVVQVQNDMGARAEDSEDEERPESAQEANDVLPSVEMIADNIEAPEERKRRSLDGDTANNDVDPSKEEEIVLQPDQQRAYDIIVWHLKHTLAGHEMPPLRMLIHGEGGTGKSKVITKATQAFRNRGVSSWLIKAAYTGVAASLIDGKTTHVIGGISLKAKKMSDATRSKLQDFWKTRRYLIIDEVSMLSKDFFAILSRNIGVGKSSSTDKSFGGINVILCGDFHQFPPVAKSINQALYYPTGGALQATSNDGRFRTAGKMNDTVDTKIGRVVYQEFTTVVILKQQMRVSDPVWLDFLRHLRIGDVEEEHLAMLRTLVLNPSEKLDDGWLAATLVTPRHGVRIPWNEEATRRMCAKNRTQLYVCQAEDTYRGSELNLADRLALAEHLTKHKRGGNSVEKELPYTIELAVGMELMVTSNIETDLDLTNGARGTIEEIILDPDEPPIGQEAVVHLTRLPVFILVKFERTRAGKLSNLTAGVIPVEPGKATYHVKTTISGGASVTKTIRRRQYPVTGAYAFTDYRSQGQTLGRVIIDIATPPSGGLSLFNLYVALSRSSGRETIRLLREFDDKIFRQSHDPALLAEDDNLERLNAVTKEWWKRMSTNRTDVNME</sequence>
<keyword evidence="1" id="KW-0347">Helicase</keyword>
<comment type="similarity">
    <text evidence="1">Belongs to the helicase family.</text>
</comment>
<feature type="compositionally biased region" description="Acidic residues" evidence="2">
    <location>
        <begin position="1053"/>
        <end position="1063"/>
    </location>
</feature>
<dbReference type="Gene3D" id="3.40.50.300">
    <property type="entry name" value="P-loop containing nucleotide triphosphate hydrolases"/>
    <property type="match status" value="1"/>
</dbReference>
<dbReference type="InterPro" id="IPR051055">
    <property type="entry name" value="PIF1_helicase"/>
</dbReference>
<feature type="domain" description="DUF6570" evidence="5">
    <location>
        <begin position="222"/>
        <end position="367"/>
    </location>
</feature>
<feature type="region of interest" description="Disordered" evidence="2">
    <location>
        <begin position="1031"/>
        <end position="1063"/>
    </location>
</feature>
<keyword evidence="1" id="KW-0227">DNA damage</keyword>
<feature type="region of interest" description="Disordered" evidence="2">
    <location>
        <begin position="481"/>
        <end position="504"/>
    </location>
</feature>
<dbReference type="InterPro" id="IPR046700">
    <property type="entry name" value="DUF6570"/>
</dbReference>
<evidence type="ECO:0000256" key="2">
    <source>
        <dbReference type="SAM" id="MobiDB-lite"/>
    </source>
</evidence>
<dbReference type="Proteomes" id="UP001295794">
    <property type="component" value="Unassembled WGS sequence"/>
</dbReference>
<dbReference type="Pfam" id="PF14214">
    <property type="entry name" value="Helitron_like_N"/>
    <property type="match status" value="1"/>
</dbReference>
<accession>A0AAD2HDP7</accession>
<protein>
    <recommendedName>
        <fullName evidence="1">ATP-dependent DNA helicase</fullName>
        <ecNumber evidence="1">5.6.2.3</ecNumber>
    </recommendedName>
</protein>
<dbReference type="InterPro" id="IPR010285">
    <property type="entry name" value="DNA_helicase_pif1-like_DEAD"/>
</dbReference>
<feature type="region of interest" description="Disordered" evidence="2">
    <location>
        <begin position="410"/>
        <end position="440"/>
    </location>
</feature>
<feature type="domain" description="Helitron helicase-like" evidence="4">
    <location>
        <begin position="536"/>
        <end position="757"/>
    </location>
</feature>
<name>A0AAD2HDP7_9AGAR</name>
<gene>
    <name evidence="6" type="ORF">MYCIT1_LOCUS20944</name>
</gene>
<keyword evidence="1" id="KW-0067">ATP-binding</keyword>
<keyword evidence="7" id="KW-1185">Reference proteome</keyword>
<evidence type="ECO:0000259" key="3">
    <source>
        <dbReference type="Pfam" id="PF05970"/>
    </source>
</evidence>
<dbReference type="GO" id="GO:0043139">
    <property type="term" value="F:5'-3' DNA helicase activity"/>
    <property type="evidence" value="ECO:0007669"/>
    <property type="project" value="UniProtKB-EC"/>
</dbReference>
<feature type="domain" description="DNA helicase Pif1-like DEAD-box helicase" evidence="3">
    <location>
        <begin position="1418"/>
        <end position="1580"/>
    </location>
</feature>
<dbReference type="PANTHER" id="PTHR47642">
    <property type="entry name" value="ATP-DEPENDENT DNA HELICASE"/>
    <property type="match status" value="1"/>
</dbReference>
<keyword evidence="1" id="KW-0378">Hydrolase</keyword>
<organism evidence="6 7">
    <name type="scientific">Mycena citricolor</name>
    <dbReference type="NCBI Taxonomy" id="2018698"/>
    <lineage>
        <taxon>Eukaryota</taxon>
        <taxon>Fungi</taxon>
        <taxon>Dikarya</taxon>
        <taxon>Basidiomycota</taxon>
        <taxon>Agaricomycotina</taxon>
        <taxon>Agaricomycetes</taxon>
        <taxon>Agaricomycetidae</taxon>
        <taxon>Agaricales</taxon>
        <taxon>Marasmiineae</taxon>
        <taxon>Mycenaceae</taxon>
        <taxon>Mycena</taxon>
    </lineage>
</organism>
<evidence type="ECO:0000256" key="1">
    <source>
        <dbReference type="RuleBase" id="RU363044"/>
    </source>
</evidence>
<dbReference type="CDD" id="cd18809">
    <property type="entry name" value="SF1_C_RecD"/>
    <property type="match status" value="1"/>
</dbReference>
<dbReference type="GO" id="GO:0006281">
    <property type="term" value="P:DNA repair"/>
    <property type="evidence" value="ECO:0007669"/>
    <property type="project" value="UniProtKB-KW"/>
</dbReference>
<dbReference type="GO" id="GO:0006310">
    <property type="term" value="P:DNA recombination"/>
    <property type="evidence" value="ECO:0007669"/>
    <property type="project" value="UniProtKB-KW"/>
</dbReference>
<dbReference type="InterPro" id="IPR025476">
    <property type="entry name" value="Helitron_helicase-like"/>
</dbReference>
<comment type="cofactor">
    <cofactor evidence="1">
        <name>Mg(2+)</name>
        <dbReference type="ChEBI" id="CHEBI:18420"/>
    </cofactor>
</comment>
<reference evidence="6" key="1">
    <citation type="submission" date="2023-11" db="EMBL/GenBank/DDBJ databases">
        <authorList>
            <person name="De Vega J J."/>
            <person name="De Vega J J."/>
        </authorList>
    </citation>
    <scope>NUCLEOTIDE SEQUENCE</scope>
</reference>
<keyword evidence="1" id="KW-0234">DNA repair</keyword>
<dbReference type="GO" id="GO:0016787">
    <property type="term" value="F:hydrolase activity"/>
    <property type="evidence" value="ECO:0007669"/>
    <property type="project" value="UniProtKB-KW"/>
</dbReference>
<evidence type="ECO:0000313" key="6">
    <source>
        <dbReference type="EMBL" id="CAK5274041.1"/>
    </source>
</evidence>
<feature type="compositionally biased region" description="Basic and acidic residues" evidence="2">
    <location>
        <begin position="1390"/>
        <end position="1399"/>
    </location>
</feature>
<dbReference type="EMBL" id="CAVNYO010000399">
    <property type="protein sequence ID" value="CAK5274041.1"/>
    <property type="molecule type" value="Genomic_DNA"/>
</dbReference>
<comment type="catalytic activity">
    <reaction evidence="1">
        <text>ATP + H2O = ADP + phosphate + H(+)</text>
        <dbReference type="Rhea" id="RHEA:13065"/>
        <dbReference type="ChEBI" id="CHEBI:15377"/>
        <dbReference type="ChEBI" id="CHEBI:15378"/>
        <dbReference type="ChEBI" id="CHEBI:30616"/>
        <dbReference type="ChEBI" id="CHEBI:43474"/>
        <dbReference type="ChEBI" id="CHEBI:456216"/>
        <dbReference type="EC" id="5.6.2.3"/>
    </reaction>
</comment>
<dbReference type="Pfam" id="PF20209">
    <property type="entry name" value="DUF6570"/>
    <property type="match status" value="1"/>
</dbReference>
<dbReference type="Pfam" id="PF05970">
    <property type="entry name" value="PIF1"/>
    <property type="match status" value="1"/>
</dbReference>
<evidence type="ECO:0000259" key="5">
    <source>
        <dbReference type="Pfam" id="PF20209"/>
    </source>
</evidence>
<evidence type="ECO:0000259" key="4">
    <source>
        <dbReference type="Pfam" id="PF14214"/>
    </source>
</evidence>
<feature type="region of interest" description="Disordered" evidence="2">
    <location>
        <begin position="1355"/>
        <end position="1413"/>
    </location>
</feature>
<dbReference type="GO" id="GO:0000723">
    <property type="term" value="P:telomere maintenance"/>
    <property type="evidence" value="ECO:0007669"/>
    <property type="project" value="InterPro"/>
</dbReference>